<dbReference type="EMBL" id="KQ241728">
    <property type="protein sequence ID" value="KNC84973.1"/>
    <property type="molecule type" value="Genomic_DNA"/>
</dbReference>
<evidence type="ECO:0000313" key="2">
    <source>
        <dbReference type="Proteomes" id="UP000054560"/>
    </source>
</evidence>
<dbReference type="Proteomes" id="UP000054560">
    <property type="component" value="Unassembled WGS sequence"/>
</dbReference>
<proteinExistence type="predicted"/>
<name>A0A0L0G9N1_9EUKA</name>
<dbReference type="GeneID" id="25903332"/>
<dbReference type="AlphaFoldDB" id="A0A0L0G9N1"/>
<protein>
    <submittedName>
        <fullName evidence="1">Uncharacterized protein</fullName>
    </submittedName>
</protein>
<sequence length="59" mass="6316">MESVAGVGAECVSLRCKYTESLGNVVFLDEADRVVGGEDTDTKKPVGAAEIFTTKFFVK</sequence>
<accession>A0A0L0G9N1</accession>
<keyword evidence="2" id="KW-1185">Reference proteome</keyword>
<reference evidence="1 2" key="1">
    <citation type="submission" date="2011-02" db="EMBL/GenBank/DDBJ databases">
        <title>The Genome Sequence of Sphaeroforma arctica JP610.</title>
        <authorList>
            <consortium name="The Broad Institute Genome Sequencing Platform"/>
            <person name="Russ C."/>
            <person name="Cuomo C."/>
            <person name="Young S.K."/>
            <person name="Zeng Q."/>
            <person name="Gargeya S."/>
            <person name="Alvarado L."/>
            <person name="Berlin A."/>
            <person name="Chapman S.B."/>
            <person name="Chen Z."/>
            <person name="Freedman E."/>
            <person name="Gellesch M."/>
            <person name="Goldberg J."/>
            <person name="Griggs A."/>
            <person name="Gujja S."/>
            <person name="Heilman E."/>
            <person name="Heiman D."/>
            <person name="Howarth C."/>
            <person name="Mehta T."/>
            <person name="Neiman D."/>
            <person name="Pearson M."/>
            <person name="Roberts A."/>
            <person name="Saif S."/>
            <person name="Shea T."/>
            <person name="Shenoy N."/>
            <person name="Sisk P."/>
            <person name="Stolte C."/>
            <person name="Sykes S."/>
            <person name="White J."/>
            <person name="Yandava C."/>
            <person name="Burger G."/>
            <person name="Gray M.W."/>
            <person name="Holland P.W.H."/>
            <person name="King N."/>
            <person name="Lang F.B.F."/>
            <person name="Roger A.J."/>
            <person name="Ruiz-Trillo I."/>
            <person name="Haas B."/>
            <person name="Nusbaum C."/>
            <person name="Birren B."/>
        </authorList>
    </citation>
    <scope>NUCLEOTIDE SEQUENCE [LARGE SCALE GENOMIC DNA]</scope>
    <source>
        <strain evidence="1 2">JP610</strain>
    </source>
</reference>
<gene>
    <name evidence="1" type="ORF">SARC_02828</name>
</gene>
<organism evidence="1 2">
    <name type="scientific">Sphaeroforma arctica JP610</name>
    <dbReference type="NCBI Taxonomy" id="667725"/>
    <lineage>
        <taxon>Eukaryota</taxon>
        <taxon>Ichthyosporea</taxon>
        <taxon>Ichthyophonida</taxon>
        <taxon>Sphaeroforma</taxon>
    </lineage>
</organism>
<evidence type="ECO:0000313" key="1">
    <source>
        <dbReference type="EMBL" id="KNC84973.1"/>
    </source>
</evidence>
<dbReference type="RefSeq" id="XP_014158875.1">
    <property type="nucleotide sequence ID" value="XM_014303400.1"/>
</dbReference>